<proteinExistence type="predicted"/>
<comment type="caution">
    <text evidence="1">The sequence shown here is derived from an EMBL/GenBank/DDBJ whole genome shotgun (WGS) entry which is preliminary data.</text>
</comment>
<dbReference type="InterPro" id="IPR010982">
    <property type="entry name" value="Lambda_DNA-bd_dom_sf"/>
</dbReference>
<name>A0ABR9CH38_9HYPH</name>
<reference evidence="2" key="1">
    <citation type="submission" date="2020-09" db="EMBL/GenBank/DDBJ databases">
        <title>The genome sequence of strain Labrenzia suaedae 4C16A.</title>
        <authorList>
            <person name="Liu Y."/>
        </authorList>
    </citation>
    <scope>NUCLEOTIDE SEQUENCE [LARGE SCALE GENOMIC DNA]</scope>
    <source>
        <strain evidence="2">4C16A</strain>
    </source>
</reference>
<evidence type="ECO:0000313" key="2">
    <source>
        <dbReference type="Proteomes" id="UP000632063"/>
    </source>
</evidence>
<dbReference type="EMBL" id="JACYXI010000001">
    <property type="protein sequence ID" value="MBD8890174.1"/>
    <property type="molecule type" value="Genomic_DNA"/>
</dbReference>
<evidence type="ECO:0000313" key="1">
    <source>
        <dbReference type="EMBL" id="MBD8890174.1"/>
    </source>
</evidence>
<gene>
    <name evidence="1" type="ORF">IG616_01320</name>
</gene>
<reference evidence="1 2" key="2">
    <citation type="journal article" date="2021" name="Int. J. Syst. Evol. Microbiol.">
        <title>Roseibium litorale sp. nov., isolated from a tidal flat sediment and proposal for the reclassification of Labrenzia polysiphoniae as Roseibium polysiphoniae comb. nov.</title>
        <authorList>
            <person name="Liu Y."/>
            <person name="Pei T."/>
            <person name="Du J."/>
            <person name="Chao M."/>
            <person name="Deng M.R."/>
            <person name="Zhu H."/>
        </authorList>
    </citation>
    <scope>NUCLEOTIDE SEQUENCE [LARGE SCALE GENOMIC DNA]</scope>
    <source>
        <strain evidence="1 2">4C16A</strain>
    </source>
</reference>
<dbReference type="RefSeq" id="WP_192145682.1">
    <property type="nucleotide sequence ID" value="NZ_JACYXI010000001.1"/>
</dbReference>
<dbReference type="Proteomes" id="UP000632063">
    <property type="component" value="Unassembled WGS sequence"/>
</dbReference>
<organism evidence="1 2">
    <name type="scientific">Roseibium litorale</name>
    <dbReference type="NCBI Taxonomy" id="2803841"/>
    <lineage>
        <taxon>Bacteria</taxon>
        <taxon>Pseudomonadati</taxon>
        <taxon>Pseudomonadota</taxon>
        <taxon>Alphaproteobacteria</taxon>
        <taxon>Hyphomicrobiales</taxon>
        <taxon>Stappiaceae</taxon>
        <taxon>Roseibium</taxon>
    </lineage>
</organism>
<protein>
    <submittedName>
        <fullName evidence="1">Transcriptional regulator</fullName>
    </submittedName>
</protein>
<accession>A0ABR9CH38</accession>
<sequence>MAAKAEDAWTIVPDWVSELALMADAKGLASAAGRIGYSTAVVSQVIGAKYPGDLTKVEDKVRGALMGLTVICPVLGEIGRDYCLSQQAKPFAATNSTRTRVYRACRSGCLHSGLKGRA</sequence>
<dbReference type="Gene3D" id="1.10.260.40">
    <property type="entry name" value="lambda repressor-like DNA-binding domains"/>
    <property type="match status" value="1"/>
</dbReference>
<keyword evidence="2" id="KW-1185">Reference proteome</keyword>